<reference evidence="1" key="1">
    <citation type="journal article" date="2019" name="bioRxiv">
        <title>The Genome of the Zebra Mussel, Dreissena polymorpha: A Resource for Invasive Species Research.</title>
        <authorList>
            <person name="McCartney M.A."/>
            <person name="Auch B."/>
            <person name="Kono T."/>
            <person name="Mallez S."/>
            <person name="Zhang Y."/>
            <person name="Obille A."/>
            <person name="Becker A."/>
            <person name="Abrahante J.E."/>
            <person name="Garbe J."/>
            <person name="Badalamenti J.P."/>
            <person name="Herman A."/>
            <person name="Mangelson H."/>
            <person name="Liachko I."/>
            <person name="Sullivan S."/>
            <person name="Sone E.D."/>
            <person name="Koren S."/>
            <person name="Silverstein K.A.T."/>
            <person name="Beckman K.B."/>
            <person name="Gohl D.M."/>
        </authorList>
    </citation>
    <scope>NUCLEOTIDE SEQUENCE</scope>
    <source>
        <strain evidence="1">Duluth1</strain>
        <tissue evidence="1">Whole animal</tissue>
    </source>
</reference>
<proteinExistence type="predicted"/>
<reference evidence="1" key="2">
    <citation type="submission" date="2020-11" db="EMBL/GenBank/DDBJ databases">
        <authorList>
            <person name="McCartney M.A."/>
            <person name="Auch B."/>
            <person name="Kono T."/>
            <person name="Mallez S."/>
            <person name="Becker A."/>
            <person name="Gohl D.M."/>
            <person name="Silverstein K.A.T."/>
            <person name="Koren S."/>
            <person name="Bechman K.B."/>
            <person name="Herman A."/>
            <person name="Abrahante J.E."/>
            <person name="Garbe J."/>
        </authorList>
    </citation>
    <scope>NUCLEOTIDE SEQUENCE</scope>
    <source>
        <strain evidence="1">Duluth1</strain>
        <tissue evidence="1">Whole animal</tissue>
    </source>
</reference>
<gene>
    <name evidence="1" type="ORF">DPMN_150553</name>
</gene>
<keyword evidence="2" id="KW-1185">Reference proteome</keyword>
<comment type="caution">
    <text evidence="1">The sequence shown here is derived from an EMBL/GenBank/DDBJ whole genome shotgun (WGS) entry which is preliminary data.</text>
</comment>
<evidence type="ECO:0000313" key="2">
    <source>
        <dbReference type="Proteomes" id="UP000828390"/>
    </source>
</evidence>
<dbReference type="AlphaFoldDB" id="A0A9D4FES9"/>
<dbReference type="Proteomes" id="UP000828390">
    <property type="component" value="Unassembled WGS sequence"/>
</dbReference>
<organism evidence="1 2">
    <name type="scientific">Dreissena polymorpha</name>
    <name type="common">Zebra mussel</name>
    <name type="synonym">Mytilus polymorpha</name>
    <dbReference type="NCBI Taxonomy" id="45954"/>
    <lineage>
        <taxon>Eukaryota</taxon>
        <taxon>Metazoa</taxon>
        <taxon>Spiralia</taxon>
        <taxon>Lophotrochozoa</taxon>
        <taxon>Mollusca</taxon>
        <taxon>Bivalvia</taxon>
        <taxon>Autobranchia</taxon>
        <taxon>Heteroconchia</taxon>
        <taxon>Euheterodonta</taxon>
        <taxon>Imparidentia</taxon>
        <taxon>Neoheterodontei</taxon>
        <taxon>Myida</taxon>
        <taxon>Dreissenoidea</taxon>
        <taxon>Dreissenidae</taxon>
        <taxon>Dreissena</taxon>
    </lineage>
</organism>
<evidence type="ECO:0000313" key="1">
    <source>
        <dbReference type="EMBL" id="KAH3796977.1"/>
    </source>
</evidence>
<name>A0A9D4FES9_DREPO</name>
<sequence length="93" mass="10334">MMRSCDGSYSLVLTFYGRGMTRYTVKLLGPLLLSDHLTQCRHFRKYGLSFGLISSTFGNCPAFTMRTVSSTSAFSVEGLFSSASRLVQKETEV</sequence>
<dbReference type="EMBL" id="JAIWYP010000007">
    <property type="protein sequence ID" value="KAH3796977.1"/>
    <property type="molecule type" value="Genomic_DNA"/>
</dbReference>
<protein>
    <submittedName>
        <fullName evidence="1">Uncharacterized protein</fullName>
    </submittedName>
</protein>
<accession>A0A9D4FES9</accession>